<accession>A0ABP1S0J3</accession>
<evidence type="ECO:0000256" key="1">
    <source>
        <dbReference type="SAM" id="MobiDB-lite"/>
    </source>
</evidence>
<dbReference type="EMBL" id="CAXLJM020000133">
    <property type="protein sequence ID" value="CAL8140007.1"/>
    <property type="molecule type" value="Genomic_DNA"/>
</dbReference>
<protein>
    <submittedName>
        <fullName evidence="2">Uncharacterized protein</fullName>
    </submittedName>
</protein>
<organism evidence="2 3">
    <name type="scientific">Orchesella dallaii</name>
    <dbReference type="NCBI Taxonomy" id="48710"/>
    <lineage>
        <taxon>Eukaryota</taxon>
        <taxon>Metazoa</taxon>
        <taxon>Ecdysozoa</taxon>
        <taxon>Arthropoda</taxon>
        <taxon>Hexapoda</taxon>
        <taxon>Collembola</taxon>
        <taxon>Entomobryomorpha</taxon>
        <taxon>Entomobryoidea</taxon>
        <taxon>Orchesellidae</taxon>
        <taxon>Orchesellinae</taxon>
        <taxon>Orchesella</taxon>
    </lineage>
</organism>
<sequence>MSEEIPENFWDNFSDSSNSSPDNSFSSNDRAFKIIDLSHIQVGVMISPQPNSSESEDDSGSWPESLDSAEPSESSELCTASDLDALEAEAKILVQSKYELNACVNCFFVYYYNLTISHCKSRFAEVEYFYKAQGLFYALYSNFQYCKTHCQLELCDEHVLKFMKEVLNFWKKEGKQTECSGQEVGELQNLVWQCGKYCQKDAEVGILDSIDDHPFFYFGDILTQNGSPP</sequence>
<keyword evidence="3" id="KW-1185">Reference proteome</keyword>
<evidence type="ECO:0000313" key="2">
    <source>
        <dbReference type="EMBL" id="CAL8140007.1"/>
    </source>
</evidence>
<comment type="caution">
    <text evidence="2">The sequence shown here is derived from an EMBL/GenBank/DDBJ whole genome shotgun (WGS) entry which is preliminary data.</text>
</comment>
<name>A0ABP1S0J3_9HEXA</name>
<dbReference type="Proteomes" id="UP001642540">
    <property type="component" value="Unassembled WGS sequence"/>
</dbReference>
<feature type="region of interest" description="Disordered" evidence="1">
    <location>
        <begin position="47"/>
        <end position="73"/>
    </location>
</feature>
<proteinExistence type="predicted"/>
<feature type="region of interest" description="Disordered" evidence="1">
    <location>
        <begin position="1"/>
        <end position="25"/>
    </location>
</feature>
<reference evidence="2 3" key="1">
    <citation type="submission" date="2024-08" db="EMBL/GenBank/DDBJ databases">
        <authorList>
            <person name="Cucini C."/>
            <person name="Frati F."/>
        </authorList>
    </citation>
    <scope>NUCLEOTIDE SEQUENCE [LARGE SCALE GENOMIC DNA]</scope>
</reference>
<evidence type="ECO:0000313" key="3">
    <source>
        <dbReference type="Proteomes" id="UP001642540"/>
    </source>
</evidence>
<gene>
    <name evidence="2" type="ORF">ODALV1_LOCUS28099</name>
</gene>
<feature type="compositionally biased region" description="Low complexity" evidence="1">
    <location>
        <begin position="11"/>
        <end position="25"/>
    </location>
</feature>